<proteinExistence type="predicted"/>
<evidence type="ECO:0008006" key="4">
    <source>
        <dbReference type="Google" id="ProtNLM"/>
    </source>
</evidence>
<dbReference type="RefSeq" id="WP_037439614.1">
    <property type="nucleotide sequence ID" value="NZ_JNFF01000035.1"/>
</dbReference>
<keyword evidence="1" id="KW-1133">Transmembrane helix</keyword>
<dbReference type="Proteomes" id="UP000028007">
    <property type="component" value="Unassembled WGS sequence"/>
</dbReference>
<feature type="transmembrane region" description="Helical" evidence="1">
    <location>
        <begin position="261"/>
        <end position="280"/>
    </location>
</feature>
<evidence type="ECO:0000313" key="3">
    <source>
        <dbReference type="Proteomes" id="UP000028007"/>
    </source>
</evidence>
<dbReference type="OrthoDB" id="9800276at2"/>
<name>A0A081PIE3_9SPHI</name>
<feature type="transmembrane region" description="Helical" evidence="1">
    <location>
        <begin position="6"/>
        <end position="24"/>
    </location>
</feature>
<accession>A0A081PIE3</accession>
<dbReference type="eggNOG" id="COG1215">
    <property type="taxonomic scope" value="Bacteria"/>
</dbReference>
<evidence type="ECO:0000256" key="1">
    <source>
        <dbReference type="SAM" id="Phobius"/>
    </source>
</evidence>
<gene>
    <name evidence="2" type="ORF">N180_09195</name>
</gene>
<dbReference type="AlphaFoldDB" id="A0A081PIE3"/>
<comment type="caution">
    <text evidence="2">The sequence shown here is derived from an EMBL/GenBank/DDBJ whole genome shotgun (WGS) entry which is preliminary data.</text>
</comment>
<keyword evidence="1" id="KW-0472">Membrane</keyword>
<sequence>MISFLYAILVFLVLRFSVTLFNFLSNPKLGLSLRHYTDLISICVDAKDFTGENPLDDLLTQDYQQIEILVKLTGDPMLDYHWNTAYGHHRSVHLLGPGVDSRKEASGNYLLFLKPSVVLKNGSLQSMMHRMKTFRLTLLSVIPAQVSTGFPDIFFQPLYNFVLLGLVPLRLIRLSGSPLFSAGSSECMLFDKKVYLKEHWLDGLFPADIGGIEMIKLVKEHRLKTETLLGGRLVKSYAHGSAEVIFKRTGNRVYGLLGNNIFALLCYLVLVVAGPVAMFFSLNLNLLILPAGLIFLSRIMQSFLSGQSPVKNLILHPLQMLVLGVSLIFTAAGRFIRSQQK</sequence>
<keyword evidence="1" id="KW-0812">Transmembrane</keyword>
<feature type="transmembrane region" description="Helical" evidence="1">
    <location>
        <begin position="318"/>
        <end position="336"/>
    </location>
</feature>
<dbReference type="EMBL" id="JNFF01000035">
    <property type="protein sequence ID" value="KEQ30466.1"/>
    <property type="molecule type" value="Genomic_DNA"/>
</dbReference>
<reference evidence="2 3" key="1">
    <citation type="journal article" date="1992" name="Int. J. Syst. Bacteriol.">
        <title>Sphingobacterium antarcticus sp. nov. a Psychrotrophic Bacterium from the Soils of Schirmacher Oasis, Antarctica.</title>
        <authorList>
            <person name="Shivaji S."/>
            <person name="Ray M.K."/>
            <person name="Rao N.S."/>
            <person name="Saiserr L."/>
            <person name="Jagannadham M.V."/>
            <person name="Kumar G.S."/>
            <person name="Reddy G."/>
            <person name="Bhargava P.M."/>
        </authorList>
    </citation>
    <scope>NUCLEOTIDE SEQUENCE [LARGE SCALE GENOMIC DNA]</scope>
    <source>
        <strain evidence="2 3">4BY</strain>
    </source>
</reference>
<keyword evidence="3" id="KW-1185">Reference proteome</keyword>
<protein>
    <recommendedName>
        <fullName evidence="4">Glycosyl transferase family 2</fullName>
    </recommendedName>
</protein>
<organism evidence="2 3">
    <name type="scientific">Pedobacter antarcticus 4BY</name>
    <dbReference type="NCBI Taxonomy" id="1358423"/>
    <lineage>
        <taxon>Bacteria</taxon>
        <taxon>Pseudomonadati</taxon>
        <taxon>Bacteroidota</taxon>
        <taxon>Sphingobacteriia</taxon>
        <taxon>Sphingobacteriales</taxon>
        <taxon>Sphingobacteriaceae</taxon>
        <taxon>Pedobacter</taxon>
    </lineage>
</organism>
<evidence type="ECO:0000313" key="2">
    <source>
        <dbReference type="EMBL" id="KEQ30466.1"/>
    </source>
</evidence>